<evidence type="ECO:0000256" key="1">
    <source>
        <dbReference type="SAM" id="Phobius"/>
    </source>
</evidence>
<dbReference type="PANTHER" id="PTHR36435:SF1">
    <property type="entry name" value="CAAX AMINO TERMINAL PROTEASE FAMILY PROTEIN"/>
    <property type="match status" value="1"/>
</dbReference>
<protein>
    <submittedName>
        <fullName evidence="3">Membrane protein</fullName>
    </submittedName>
</protein>
<keyword evidence="1" id="KW-1133">Transmembrane helix</keyword>
<evidence type="ECO:0000313" key="3">
    <source>
        <dbReference type="EMBL" id="VUZ84933.1"/>
    </source>
</evidence>
<dbReference type="InterPro" id="IPR003675">
    <property type="entry name" value="Rce1/LyrA-like_dom"/>
</dbReference>
<feature type="transmembrane region" description="Helical" evidence="1">
    <location>
        <begin position="246"/>
        <end position="264"/>
    </location>
</feature>
<feature type="transmembrane region" description="Helical" evidence="1">
    <location>
        <begin position="170"/>
        <end position="195"/>
    </location>
</feature>
<reference evidence="3 4" key="1">
    <citation type="submission" date="2019-07" db="EMBL/GenBank/DDBJ databases">
        <authorList>
            <person name="Cremers G."/>
        </authorList>
    </citation>
    <scope>NUCLEOTIDE SEQUENCE [LARGE SCALE GENOMIC DNA]</scope>
</reference>
<gene>
    <name evidence="3" type="ORF">MELA_01308</name>
</gene>
<dbReference type="PANTHER" id="PTHR36435">
    <property type="entry name" value="SLR1288 PROTEIN"/>
    <property type="match status" value="1"/>
</dbReference>
<proteinExistence type="predicted"/>
<dbReference type="Pfam" id="PF02517">
    <property type="entry name" value="Rce1-like"/>
    <property type="match status" value="1"/>
</dbReference>
<dbReference type="AlphaFoldDB" id="A0A564ZIE1"/>
<name>A0A564ZIE1_9BACT</name>
<dbReference type="GO" id="GO:0004175">
    <property type="term" value="F:endopeptidase activity"/>
    <property type="evidence" value="ECO:0007669"/>
    <property type="project" value="UniProtKB-ARBA"/>
</dbReference>
<feature type="transmembrane region" description="Helical" evidence="1">
    <location>
        <begin position="96"/>
        <end position="119"/>
    </location>
</feature>
<keyword evidence="1" id="KW-0472">Membrane</keyword>
<feature type="transmembrane region" description="Helical" evidence="1">
    <location>
        <begin position="65"/>
        <end position="84"/>
    </location>
</feature>
<keyword evidence="4" id="KW-1185">Reference proteome</keyword>
<evidence type="ECO:0000259" key="2">
    <source>
        <dbReference type="Pfam" id="PF02517"/>
    </source>
</evidence>
<feature type="transmembrane region" description="Helical" evidence="1">
    <location>
        <begin position="131"/>
        <end position="150"/>
    </location>
</feature>
<feature type="transmembrane region" description="Helical" evidence="1">
    <location>
        <begin position="207"/>
        <end position="226"/>
    </location>
</feature>
<dbReference type="GO" id="GO:0080120">
    <property type="term" value="P:CAAX-box protein maturation"/>
    <property type="evidence" value="ECO:0007669"/>
    <property type="project" value="UniProtKB-ARBA"/>
</dbReference>
<feature type="transmembrane region" description="Helical" evidence="1">
    <location>
        <begin position="299"/>
        <end position="317"/>
    </location>
</feature>
<accession>A0A564ZIE1</accession>
<feature type="domain" description="CAAX prenyl protease 2/Lysostaphin resistance protein A-like" evidence="2">
    <location>
        <begin position="215"/>
        <end position="312"/>
    </location>
</feature>
<organism evidence="3 4">
    <name type="scientific">Candidatus Methylomirabilis lanthanidiphila</name>
    <dbReference type="NCBI Taxonomy" id="2211376"/>
    <lineage>
        <taxon>Bacteria</taxon>
        <taxon>Candidatus Methylomirabilota</taxon>
        <taxon>Candidatus Methylomirabilia</taxon>
        <taxon>Candidatus Methylomirabilales</taxon>
        <taxon>Candidatus Methylomirabilaceae</taxon>
        <taxon>Candidatus Methylomirabilis</taxon>
    </lineage>
</organism>
<sequence>MGIVIVIIGIVVLAVALVAMMRKSAREGAGAWLVEKPLRVWWLPCLMVAYYSVLSVAVDQWDLVLFTRLAAYFGLPTLLLYLTGPKSDDTCTGRDLVINFAIVLWIWLLIELKIVNTNWLRIQIGGTKSTALPLGVYAAIIYALIALSGWRRFDLKCDLAFKKADLLPTAATFGVLGITLLTITLFTGLATLGIAKVVRLNPLGAPLIIAVPVAILVAAPMIFVSIGVVEEILFRGAIQNLLRHRLKPVCALVVASLIFGLAHVNKRALGFDVPNWPYAGVAALAGLGYGFVFWRTNSIIASATVHAMVDAMWVLFLRGGK</sequence>
<feature type="transmembrane region" description="Helical" evidence="1">
    <location>
        <begin position="276"/>
        <end position="293"/>
    </location>
</feature>
<evidence type="ECO:0000313" key="4">
    <source>
        <dbReference type="Proteomes" id="UP000334340"/>
    </source>
</evidence>
<dbReference type="EMBL" id="CABIKM010000021">
    <property type="protein sequence ID" value="VUZ84933.1"/>
    <property type="molecule type" value="Genomic_DNA"/>
</dbReference>
<dbReference type="InterPro" id="IPR052710">
    <property type="entry name" value="CAAX_protease"/>
</dbReference>
<dbReference type="Proteomes" id="UP000334340">
    <property type="component" value="Unassembled WGS sequence"/>
</dbReference>
<keyword evidence="1" id="KW-0812">Transmembrane</keyword>